<feature type="transmembrane region" description="Helical" evidence="3">
    <location>
        <begin position="150"/>
        <end position="168"/>
    </location>
</feature>
<keyword evidence="3" id="KW-0812">Transmembrane</keyword>
<dbReference type="PANTHER" id="PTHR42910:SF1">
    <property type="entry name" value="MAJOR FACILITATOR SUPERFAMILY (MFS) PROFILE DOMAIN-CONTAINING PROTEIN"/>
    <property type="match status" value="1"/>
</dbReference>
<feature type="transmembrane region" description="Helical" evidence="3">
    <location>
        <begin position="109"/>
        <end position="130"/>
    </location>
</feature>
<proteinExistence type="predicted"/>
<sequence>MADPSSAATPLPASTTEKSAESSPSAEAATHSISPAATTFPPASRPTKPLDRSATSSTTVLPSLEHLKENSADSAGTDDELAQRGGKRDFGFLPIPRRLQWDPSNPPEFTLLLNAIFGFAATFSVANLYYVQPILISISEEFDVSYDVVVDIPTLLQASYALGLLFICPCGDLVRRRPMLLLLIFVAGILTLILALVPSIRSFQAISFFLGASSVTPQVLLPLAGDLARPEKRGSALSIVLAGLLLGILLARVLAGVITDAGRVRDVYFMSFGLQVLIFNMLYWTVPDYPAKNKKLGYFQILYTMAKYAVTEPLLIQSYTIACASSAIFAAFWVSSTFLLGDVYGYNTSIIGLFGLVGAVGVCAAPFVGKLVDNLVPWVGVLFGIGVLTTAQVIFTAAGGLSIGAVIIVILLLDIGQQLQQVSNSTRVFSISTEARARLSAVFVFGIFVGQLIGTAAGTRIYLAHGYRASGGFSLALLGFMLFILFLRGPHLPVKRWSGWEGGWKLRKGVAEQPKKEQIEQIEAEKVV</sequence>
<evidence type="ECO:0000313" key="6">
    <source>
        <dbReference type="Proteomes" id="UP000193467"/>
    </source>
</evidence>
<feature type="transmembrane region" description="Helical" evidence="3">
    <location>
        <begin position="346"/>
        <end position="368"/>
    </location>
</feature>
<dbReference type="Gene3D" id="1.20.1250.20">
    <property type="entry name" value="MFS general substrate transporter like domains"/>
    <property type="match status" value="1"/>
</dbReference>
<dbReference type="OrthoDB" id="2105912at2759"/>
<feature type="transmembrane region" description="Helical" evidence="3">
    <location>
        <begin position="267"/>
        <end position="286"/>
    </location>
</feature>
<dbReference type="EMBL" id="MCGR01000004">
    <property type="protein sequence ID" value="ORY90184.1"/>
    <property type="molecule type" value="Genomic_DNA"/>
</dbReference>
<evidence type="ECO:0000313" key="5">
    <source>
        <dbReference type="EMBL" id="ORY90184.1"/>
    </source>
</evidence>
<dbReference type="InParanoid" id="A0A1Y2G0L8"/>
<evidence type="ECO:0000256" key="1">
    <source>
        <dbReference type="ARBA" id="ARBA00004141"/>
    </source>
</evidence>
<keyword evidence="3" id="KW-0472">Membrane</keyword>
<feature type="compositionally biased region" description="Low complexity" evidence="2">
    <location>
        <begin position="12"/>
        <end position="30"/>
    </location>
</feature>
<reference evidence="5 6" key="1">
    <citation type="submission" date="2016-07" db="EMBL/GenBank/DDBJ databases">
        <title>Pervasive Adenine N6-methylation of Active Genes in Fungi.</title>
        <authorList>
            <consortium name="DOE Joint Genome Institute"/>
            <person name="Mondo S.J."/>
            <person name="Dannebaum R.O."/>
            <person name="Kuo R.C."/>
            <person name="Labutti K."/>
            <person name="Haridas S."/>
            <person name="Kuo A."/>
            <person name="Salamov A."/>
            <person name="Ahrendt S.R."/>
            <person name="Lipzen A."/>
            <person name="Sullivan W."/>
            <person name="Andreopoulos W.B."/>
            <person name="Clum A."/>
            <person name="Lindquist E."/>
            <person name="Daum C."/>
            <person name="Ramamoorthy G.K."/>
            <person name="Gryganskyi A."/>
            <person name="Culley D."/>
            <person name="Magnuson J.K."/>
            <person name="James T.Y."/>
            <person name="O'Malley M.A."/>
            <person name="Stajich J.E."/>
            <person name="Spatafora J.W."/>
            <person name="Visel A."/>
            <person name="Grigoriev I.V."/>
        </authorList>
    </citation>
    <scope>NUCLEOTIDE SEQUENCE [LARGE SCALE GENOMIC DNA]</scope>
    <source>
        <strain evidence="5 6">62-1032</strain>
    </source>
</reference>
<dbReference type="InterPro" id="IPR011701">
    <property type="entry name" value="MFS"/>
</dbReference>
<comment type="subcellular location">
    <subcellularLocation>
        <location evidence="1">Membrane</location>
        <topology evidence="1">Multi-pass membrane protein</topology>
    </subcellularLocation>
</comment>
<dbReference type="InterPro" id="IPR036259">
    <property type="entry name" value="MFS_trans_sf"/>
</dbReference>
<feature type="transmembrane region" description="Helical" evidence="3">
    <location>
        <begin position="180"/>
        <end position="200"/>
    </location>
</feature>
<dbReference type="AlphaFoldDB" id="A0A1Y2G0L8"/>
<feature type="transmembrane region" description="Helical" evidence="3">
    <location>
        <begin position="469"/>
        <end position="487"/>
    </location>
</feature>
<dbReference type="CDD" id="cd17324">
    <property type="entry name" value="MFS_NepI_like"/>
    <property type="match status" value="1"/>
</dbReference>
<dbReference type="PROSITE" id="PS50850">
    <property type="entry name" value="MFS"/>
    <property type="match status" value="1"/>
</dbReference>
<dbReference type="Pfam" id="PF07690">
    <property type="entry name" value="MFS_1"/>
    <property type="match status" value="1"/>
</dbReference>
<feature type="transmembrane region" description="Helical" evidence="3">
    <location>
        <begin position="314"/>
        <end position="334"/>
    </location>
</feature>
<feature type="transmembrane region" description="Helical" evidence="3">
    <location>
        <begin position="375"/>
        <end position="395"/>
    </location>
</feature>
<evidence type="ECO:0000256" key="3">
    <source>
        <dbReference type="SAM" id="Phobius"/>
    </source>
</evidence>
<accession>A0A1Y2G0L8</accession>
<keyword evidence="3" id="KW-1133">Transmembrane helix</keyword>
<organism evidence="5 6">
    <name type="scientific">Leucosporidium creatinivorum</name>
    <dbReference type="NCBI Taxonomy" id="106004"/>
    <lineage>
        <taxon>Eukaryota</taxon>
        <taxon>Fungi</taxon>
        <taxon>Dikarya</taxon>
        <taxon>Basidiomycota</taxon>
        <taxon>Pucciniomycotina</taxon>
        <taxon>Microbotryomycetes</taxon>
        <taxon>Leucosporidiales</taxon>
        <taxon>Leucosporidium</taxon>
    </lineage>
</organism>
<comment type="caution">
    <text evidence="5">The sequence shown here is derived from an EMBL/GenBank/DDBJ whole genome shotgun (WGS) entry which is preliminary data.</text>
</comment>
<dbReference type="GO" id="GO:0016020">
    <property type="term" value="C:membrane"/>
    <property type="evidence" value="ECO:0007669"/>
    <property type="project" value="UniProtKB-SubCell"/>
</dbReference>
<keyword evidence="6" id="KW-1185">Reference proteome</keyword>
<dbReference type="InterPro" id="IPR020846">
    <property type="entry name" value="MFS_dom"/>
</dbReference>
<feature type="domain" description="Major facilitator superfamily (MFS) profile" evidence="4">
    <location>
        <begin position="110"/>
        <end position="491"/>
    </location>
</feature>
<dbReference type="PANTHER" id="PTHR42910">
    <property type="entry name" value="TRANSPORTER SCO4007-RELATED"/>
    <property type="match status" value="1"/>
</dbReference>
<dbReference type="STRING" id="106004.A0A1Y2G0L8"/>
<feature type="transmembrane region" description="Helical" evidence="3">
    <location>
        <begin position="439"/>
        <end position="463"/>
    </location>
</feature>
<evidence type="ECO:0000259" key="4">
    <source>
        <dbReference type="PROSITE" id="PS50850"/>
    </source>
</evidence>
<protein>
    <submittedName>
        <fullName evidence="5">Major facilitator superfamily domain-containing protein</fullName>
    </submittedName>
</protein>
<feature type="region of interest" description="Disordered" evidence="2">
    <location>
        <begin position="1"/>
        <end position="87"/>
    </location>
</feature>
<name>A0A1Y2G0L8_9BASI</name>
<dbReference type="GO" id="GO:0022857">
    <property type="term" value="F:transmembrane transporter activity"/>
    <property type="evidence" value="ECO:0007669"/>
    <property type="project" value="InterPro"/>
</dbReference>
<gene>
    <name evidence="5" type="ORF">BCR35DRAFT_287423</name>
</gene>
<feature type="transmembrane region" description="Helical" evidence="3">
    <location>
        <begin position="236"/>
        <end position="255"/>
    </location>
</feature>
<evidence type="ECO:0000256" key="2">
    <source>
        <dbReference type="SAM" id="MobiDB-lite"/>
    </source>
</evidence>
<dbReference type="SUPFAM" id="SSF103473">
    <property type="entry name" value="MFS general substrate transporter"/>
    <property type="match status" value="1"/>
</dbReference>
<dbReference type="Proteomes" id="UP000193467">
    <property type="component" value="Unassembled WGS sequence"/>
</dbReference>